<sequence>MTTTPTEDELRAAYVETTWRDMGIDVETALKTPHLRRALEGLLKAKRKWTQTQRITGSRFLEHLTDEE</sequence>
<evidence type="ECO:0000313" key="1">
    <source>
        <dbReference type="EMBL" id="GLT20811.1"/>
    </source>
</evidence>
<reference evidence="2" key="1">
    <citation type="journal article" date="2019" name="Int. J. Syst. Evol. Microbiol.">
        <title>The Global Catalogue of Microorganisms (GCM) 10K type strain sequencing project: providing services to taxonomists for standard genome sequencing and annotation.</title>
        <authorList>
            <consortium name="The Broad Institute Genomics Platform"/>
            <consortium name="The Broad Institute Genome Sequencing Center for Infectious Disease"/>
            <person name="Wu L."/>
            <person name="Ma J."/>
        </authorList>
    </citation>
    <scope>NUCLEOTIDE SEQUENCE [LARGE SCALE GENOMIC DNA]</scope>
    <source>
        <strain evidence="2">NBRC 102407</strain>
    </source>
</reference>
<comment type="caution">
    <text evidence="1">The sequence shown here is derived from an EMBL/GenBank/DDBJ whole genome shotgun (WGS) entry which is preliminary data.</text>
</comment>
<evidence type="ECO:0000313" key="2">
    <source>
        <dbReference type="Proteomes" id="UP001157167"/>
    </source>
</evidence>
<keyword evidence="2" id="KW-1185">Reference proteome</keyword>
<name>A0ABQ6F6C7_9RHOO</name>
<protein>
    <submittedName>
        <fullName evidence="1">Uncharacterized protein</fullName>
    </submittedName>
</protein>
<organism evidence="1 2">
    <name type="scientific">Zoogloea oryzae</name>
    <dbReference type="NCBI Taxonomy" id="310767"/>
    <lineage>
        <taxon>Bacteria</taxon>
        <taxon>Pseudomonadati</taxon>
        <taxon>Pseudomonadota</taxon>
        <taxon>Betaproteobacteria</taxon>
        <taxon>Rhodocyclales</taxon>
        <taxon>Zoogloeaceae</taxon>
        <taxon>Zoogloea</taxon>
    </lineage>
</organism>
<dbReference type="Proteomes" id="UP001157167">
    <property type="component" value="Unassembled WGS sequence"/>
</dbReference>
<proteinExistence type="predicted"/>
<gene>
    <name evidence="1" type="ORF">GCM10007933_02630</name>
</gene>
<accession>A0ABQ6F6C7</accession>
<dbReference type="EMBL" id="BSPX01000002">
    <property type="protein sequence ID" value="GLT20811.1"/>
    <property type="molecule type" value="Genomic_DNA"/>
</dbReference>
<dbReference type="RefSeq" id="WP_284186401.1">
    <property type="nucleotide sequence ID" value="NZ_BSPX01000002.1"/>
</dbReference>